<reference evidence="3" key="1">
    <citation type="submission" date="2019-11" db="EMBL/GenBank/DDBJ databases">
        <title>Escherichia coli 1916D6.</title>
        <authorList>
            <person name="Yao H."/>
            <person name="Du X."/>
            <person name="Yu R."/>
            <person name="Li A."/>
        </authorList>
    </citation>
    <scope>NUCLEOTIDE SEQUENCE [LARGE SCALE GENOMIC DNA]</scope>
    <source>
        <strain evidence="3">19110F47</strain>
    </source>
</reference>
<name>A0AAP4M2D4_9GAMM</name>
<evidence type="ECO:0000313" key="1">
    <source>
        <dbReference type="EMBL" id="MDM1717914.1"/>
    </source>
</evidence>
<dbReference type="Proteomes" id="UP001174419">
    <property type="component" value="Unassembled WGS sequence"/>
</dbReference>
<dbReference type="RefSeq" id="WP_004973239.1">
    <property type="nucleotide sequence ID" value="NZ_AP031566.1"/>
</dbReference>
<evidence type="ECO:0000313" key="3">
    <source>
        <dbReference type="Proteomes" id="UP000405075"/>
    </source>
</evidence>
<dbReference type="EMBL" id="JACANG010000002">
    <property type="protein sequence ID" value="MDM1717914.1"/>
    <property type="molecule type" value="Genomic_DNA"/>
</dbReference>
<evidence type="ECO:0000313" key="2">
    <source>
        <dbReference type="EMBL" id="QGM27512.1"/>
    </source>
</evidence>
<proteinExistence type="predicted"/>
<sequence length="84" mass="10343">MFDELDLINTKMNEILLRDLDNYSADERKHIICEEYTQIYKHEYMPIVLKNSKPEDRQYNEKKLLAELNETYTNYKNEYQIRCD</sequence>
<gene>
    <name evidence="2" type="ORF">GJD93_07395</name>
    <name evidence="1" type="ORF">HX110_01875</name>
</gene>
<dbReference type="EMBL" id="CP046045">
    <property type="protein sequence ID" value="QGM27512.1"/>
    <property type="molecule type" value="Genomic_DNA"/>
</dbReference>
<accession>A0AAP4M2D4</accession>
<evidence type="ECO:0000313" key="4">
    <source>
        <dbReference type="Proteomes" id="UP001174419"/>
    </source>
</evidence>
<reference evidence="1" key="3">
    <citation type="submission" date="2020-06" db="EMBL/GenBank/DDBJ databases">
        <authorList>
            <person name="Dong N."/>
        </authorList>
    </citation>
    <scope>NUCLEOTIDE SEQUENCE</scope>
    <source>
        <strain evidence="1">DF49-4</strain>
    </source>
</reference>
<reference evidence="1" key="4">
    <citation type="journal article" date="2022" name="Sci. Total Environ.">
        <title>Prevalence, transmission, and molecular epidemiology of tet(X)-positive bacteria among humans, animals, and environmental niches in China: An epidemiological, and genomic-based study.</title>
        <authorList>
            <person name="Dong N."/>
            <person name="Zeng Y."/>
            <person name="Cai C."/>
            <person name="Sun C."/>
            <person name="Lu J."/>
            <person name="Liu C."/>
            <person name="Zhou H."/>
            <person name="Sun Q."/>
            <person name="Shu L."/>
            <person name="Wang H."/>
            <person name="Wang Y."/>
            <person name="Wang S."/>
            <person name="Wu C."/>
            <person name="Chan E.W."/>
            <person name="Chen G."/>
            <person name="Shen Z."/>
            <person name="Chen S."/>
            <person name="Zhang R."/>
        </authorList>
    </citation>
    <scope>NUCLEOTIDE SEQUENCE</scope>
    <source>
        <strain evidence="1">DF49-4</strain>
    </source>
</reference>
<organism evidence="1 4">
    <name type="scientific">Acinetobacter towneri</name>
    <dbReference type="NCBI Taxonomy" id="202956"/>
    <lineage>
        <taxon>Bacteria</taxon>
        <taxon>Pseudomonadati</taxon>
        <taxon>Pseudomonadota</taxon>
        <taxon>Gammaproteobacteria</taxon>
        <taxon>Moraxellales</taxon>
        <taxon>Moraxellaceae</taxon>
        <taxon>Acinetobacter</taxon>
    </lineage>
</organism>
<protein>
    <submittedName>
        <fullName evidence="1">Uncharacterized protein</fullName>
    </submittedName>
</protein>
<reference evidence="2" key="2">
    <citation type="submission" date="2019-11" db="EMBL/GenBank/DDBJ databases">
        <authorList>
            <person name="Yao H."/>
            <person name="Du X."/>
            <person name="Yu R."/>
            <person name="Li A."/>
        </authorList>
    </citation>
    <scope>NUCLEOTIDE SEQUENCE</scope>
    <source>
        <strain evidence="2">19110F47</strain>
    </source>
</reference>
<dbReference type="AlphaFoldDB" id="A0AAP4M2D4"/>
<dbReference type="Proteomes" id="UP000405075">
    <property type="component" value="Chromosome"/>
</dbReference>